<dbReference type="Gene3D" id="3.40.50.970">
    <property type="match status" value="2"/>
</dbReference>
<dbReference type="UniPathway" id="UPA00049">
    <property type="reaction ID" value="UER00059"/>
</dbReference>
<dbReference type="EC" id="2.2.1.6" evidence="4 14"/>
<feature type="domain" description="Thiamine pyrophosphate enzyme TPP-binding" evidence="16">
    <location>
        <begin position="394"/>
        <end position="541"/>
    </location>
</feature>
<comment type="cofactor">
    <cofactor evidence="14">
        <name>thiamine diphosphate</name>
        <dbReference type="ChEBI" id="CHEBI:58937"/>
    </cofactor>
    <text evidence="14">Binds 1 thiamine pyrophosphate per subunit.</text>
</comment>
<evidence type="ECO:0000259" key="15">
    <source>
        <dbReference type="Pfam" id="PF00205"/>
    </source>
</evidence>
<dbReference type="RefSeq" id="WP_068279676.1">
    <property type="nucleotide sequence ID" value="NZ_CP014873.1"/>
</dbReference>
<dbReference type="InterPro" id="IPR029061">
    <property type="entry name" value="THDP-binding"/>
</dbReference>
<evidence type="ECO:0000256" key="11">
    <source>
        <dbReference type="ARBA" id="ARBA00023052"/>
    </source>
</evidence>
<dbReference type="FunFam" id="3.40.50.970:FF:000007">
    <property type="entry name" value="Acetolactate synthase"/>
    <property type="match status" value="1"/>
</dbReference>
<dbReference type="CDD" id="cd02015">
    <property type="entry name" value="TPP_AHAS"/>
    <property type="match status" value="1"/>
</dbReference>
<dbReference type="GO" id="GO:0009097">
    <property type="term" value="P:isoleucine biosynthetic process"/>
    <property type="evidence" value="ECO:0007669"/>
    <property type="project" value="UniProtKB-UniPathway"/>
</dbReference>
<keyword evidence="9" id="KW-0274">FAD</keyword>
<dbReference type="Proteomes" id="UP000078582">
    <property type="component" value="Chromosome"/>
</dbReference>
<keyword evidence="10 14" id="KW-0460">Magnesium</keyword>
<evidence type="ECO:0000256" key="4">
    <source>
        <dbReference type="ARBA" id="ARBA00013145"/>
    </source>
</evidence>
<dbReference type="AlphaFoldDB" id="A0A192GZY1"/>
<protein>
    <recommendedName>
        <fullName evidence="4 14">Acetolactate synthase</fullName>
        <ecNumber evidence="4 14">2.2.1.6</ecNumber>
    </recommendedName>
</protein>
<dbReference type="PANTHER" id="PTHR18968:SF13">
    <property type="entry name" value="ACETOLACTATE SYNTHASE CATALYTIC SUBUNIT, MITOCHONDRIAL"/>
    <property type="match status" value="1"/>
</dbReference>
<dbReference type="NCBIfam" id="TIGR00118">
    <property type="entry name" value="acolac_lg"/>
    <property type="match status" value="1"/>
</dbReference>
<dbReference type="InterPro" id="IPR000399">
    <property type="entry name" value="TPP-bd_CS"/>
</dbReference>
<dbReference type="GO" id="GO:0030976">
    <property type="term" value="F:thiamine pyrophosphate binding"/>
    <property type="evidence" value="ECO:0007669"/>
    <property type="project" value="UniProtKB-UniRule"/>
</dbReference>
<comment type="similarity">
    <text evidence="3 14">Belongs to the TPP enzyme family.</text>
</comment>
<evidence type="ECO:0000313" key="18">
    <source>
        <dbReference type="EMBL" id="ANK61588.1"/>
    </source>
</evidence>
<dbReference type="Pfam" id="PF02776">
    <property type="entry name" value="TPP_enzyme_N"/>
    <property type="match status" value="1"/>
</dbReference>
<reference evidence="18 19" key="1">
    <citation type="submission" date="2016-03" db="EMBL/GenBank/DDBJ databases">
        <title>Pediococcus and Lactobacillus from brewery environment - whole genome sequencing and assembly.</title>
        <authorList>
            <person name="Behr J."/>
            <person name="Geissler A.J."/>
            <person name="Vogel R.F."/>
        </authorList>
    </citation>
    <scope>NUCLEOTIDE SEQUENCE [LARGE SCALE GENOMIC DNA]</scope>
    <source>
        <strain evidence="18 19">TMW 1.1989</strain>
    </source>
</reference>
<keyword evidence="19" id="KW-1185">Reference proteome</keyword>
<organism evidence="18 19">
    <name type="scientific">Loigolactobacillus backii</name>
    <dbReference type="NCBI Taxonomy" id="375175"/>
    <lineage>
        <taxon>Bacteria</taxon>
        <taxon>Bacillati</taxon>
        <taxon>Bacillota</taxon>
        <taxon>Bacilli</taxon>
        <taxon>Lactobacillales</taxon>
        <taxon>Lactobacillaceae</taxon>
        <taxon>Loigolactobacillus</taxon>
    </lineage>
</organism>
<dbReference type="FunFam" id="3.40.50.1220:FF:000008">
    <property type="entry name" value="Acetolactate synthase"/>
    <property type="match status" value="1"/>
</dbReference>
<dbReference type="InterPro" id="IPR029035">
    <property type="entry name" value="DHS-like_NAD/FAD-binding_dom"/>
</dbReference>
<dbReference type="GeneID" id="42980950"/>
<evidence type="ECO:0000259" key="16">
    <source>
        <dbReference type="Pfam" id="PF02775"/>
    </source>
</evidence>
<dbReference type="OrthoDB" id="4494979at2"/>
<dbReference type="PANTHER" id="PTHR18968">
    <property type="entry name" value="THIAMINE PYROPHOSPHATE ENZYMES"/>
    <property type="match status" value="1"/>
</dbReference>
<dbReference type="SUPFAM" id="SSF52518">
    <property type="entry name" value="Thiamin diphosphate-binding fold (THDP-binding)"/>
    <property type="match status" value="2"/>
</dbReference>
<comment type="pathway">
    <text evidence="2 14">Amino-acid biosynthesis; L-valine biosynthesis; L-valine from pyruvate: step 1/4.</text>
</comment>
<accession>A0A192GZY1</accession>
<evidence type="ECO:0000313" key="19">
    <source>
        <dbReference type="Proteomes" id="UP000078582"/>
    </source>
</evidence>
<dbReference type="InterPro" id="IPR011766">
    <property type="entry name" value="TPP_enzyme_TPP-bd"/>
</dbReference>
<dbReference type="InterPro" id="IPR039368">
    <property type="entry name" value="AHAS_TPP"/>
</dbReference>
<proteinExistence type="inferred from homology"/>
<dbReference type="InterPro" id="IPR012000">
    <property type="entry name" value="Thiamin_PyroP_enz_cen_dom"/>
</dbReference>
<dbReference type="Pfam" id="PF00205">
    <property type="entry name" value="TPP_enzyme_M"/>
    <property type="match status" value="1"/>
</dbReference>
<evidence type="ECO:0000256" key="8">
    <source>
        <dbReference type="ARBA" id="ARBA00022723"/>
    </source>
</evidence>
<evidence type="ECO:0000256" key="2">
    <source>
        <dbReference type="ARBA" id="ARBA00005025"/>
    </source>
</evidence>
<evidence type="ECO:0000256" key="3">
    <source>
        <dbReference type="ARBA" id="ARBA00007812"/>
    </source>
</evidence>
<comment type="pathway">
    <text evidence="1 14">Amino-acid biosynthesis; L-isoleucine biosynthesis; L-isoleucine from 2-oxobutanoate: step 1/4.</text>
</comment>
<keyword evidence="11 14" id="KW-0786">Thiamine pyrophosphate</keyword>
<dbReference type="Pfam" id="PF02775">
    <property type="entry name" value="TPP_enzyme_C"/>
    <property type="match status" value="1"/>
</dbReference>
<evidence type="ECO:0000256" key="13">
    <source>
        <dbReference type="ARBA" id="ARBA00048670"/>
    </source>
</evidence>
<dbReference type="GO" id="GO:0000287">
    <property type="term" value="F:magnesium ion binding"/>
    <property type="evidence" value="ECO:0007669"/>
    <property type="project" value="UniProtKB-UniRule"/>
</dbReference>
<keyword evidence="12 14" id="KW-0100">Branched-chain amino acid biosynthesis</keyword>
<dbReference type="InterPro" id="IPR045229">
    <property type="entry name" value="TPP_enz"/>
</dbReference>
<evidence type="ECO:0000256" key="6">
    <source>
        <dbReference type="ARBA" id="ARBA00022630"/>
    </source>
</evidence>
<dbReference type="SUPFAM" id="SSF52467">
    <property type="entry name" value="DHS-like NAD/FAD-binding domain"/>
    <property type="match status" value="1"/>
</dbReference>
<keyword evidence="8 14" id="KW-0479">Metal-binding</keyword>
<evidence type="ECO:0000256" key="1">
    <source>
        <dbReference type="ARBA" id="ARBA00004974"/>
    </source>
</evidence>
<name>A0A192GZY1_9LACO</name>
<evidence type="ECO:0000256" key="5">
    <source>
        <dbReference type="ARBA" id="ARBA00022605"/>
    </source>
</evidence>
<evidence type="ECO:0000259" key="17">
    <source>
        <dbReference type="Pfam" id="PF02776"/>
    </source>
</evidence>
<evidence type="ECO:0000256" key="9">
    <source>
        <dbReference type="ARBA" id="ARBA00022827"/>
    </source>
</evidence>
<dbReference type="GO" id="GO:0005948">
    <property type="term" value="C:acetolactate synthase complex"/>
    <property type="evidence" value="ECO:0007669"/>
    <property type="project" value="TreeGrafter"/>
</dbReference>
<dbReference type="InterPro" id="IPR012846">
    <property type="entry name" value="Acetolactate_synth_lsu"/>
</dbReference>
<dbReference type="EMBL" id="CP014873">
    <property type="protein sequence ID" value="ANK61588.1"/>
    <property type="molecule type" value="Genomic_DNA"/>
</dbReference>
<dbReference type="GO" id="GO:0003984">
    <property type="term" value="F:acetolactate synthase activity"/>
    <property type="evidence" value="ECO:0007669"/>
    <property type="project" value="UniProtKB-EC"/>
</dbReference>
<dbReference type="FunFam" id="3.40.50.970:FF:000016">
    <property type="entry name" value="Acetolactate synthase"/>
    <property type="match status" value="1"/>
</dbReference>
<dbReference type="GO" id="GO:0009099">
    <property type="term" value="P:L-valine biosynthetic process"/>
    <property type="evidence" value="ECO:0007669"/>
    <property type="project" value="UniProtKB-UniPathway"/>
</dbReference>
<keyword evidence="7 14" id="KW-0808">Transferase</keyword>
<dbReference type="CDD" id="cd07035">
    <property type="entry name" value="TPP_PYR_POX_like"/>
    <property type="match status" value="1"/>
</dbReference>
<dbReference type="InterPro" id="IPR012001">
    <property type="entry name" value="Thiamin_PyroP_enz_TPP-bd_dom"/>
</dbReference>
<keyword evidence="5 14" id="KW-0028">Amino-acid biosynthesis</keyword>
<evidence type="ECO:0000256" key="10">
    <source>
        <dbReference type="ARBA" id="ARBA00022842"/>
    </source>
</evidence>
<feature type="domain" description="Thiamine pyrophosphate enzyme N-terminal TPP-binding" evidence="17">
    <location>
        <begin position="14"/>
        <end position="129"/>
    </location>
</feature>
<dbReference type="STRING" id="375175.AYR53_01705"/>
<comment type="cofactor">
    <cofactor evidence="14">
        <name>Mg(2+)</name>
        <dbReference type="ChEBI" id="CHEBI:18420"/>
    </cofactor>
    <text evidence="14">Binds 1 Mg(2+) ion per subunit.</text>
</comment>
<dbReference type="UniPathway" id="UPA00047">
    <property type="reaction ID" value="UER00055"/>
</dbReference>
<evidence type="ECO:0000256" key="14">
    <source>
        <dbReference type="RuleBase" id="RU003591"/>
    </source>
</evidence>
<dbReference type="PROSITE" id="PS00187">
    <property type="entry name" value="TPP_ENZYMES"/>
    <property type="match status" value="1"/>
</dbReference>
<feature type="domain" description="Thiamine pyrophosphate enzyme central" evidence="15">
    <location>
        <begin position="203"/>
        <end position="335"/>
    </location>
</feature>
<sequence length="567" mass="61143">MLEKETQSNVQQQTGATVLLTALKKQNVNLLFGYPGGAVLPLYDALYQMKFQNILVRHEQGAVHAAEGYAKVTGKPGVVFVTSGPGATNAMTGLANAMSDSTPIVVFTGQVGVGAIGTDAFQEADVLSMTAPVTKNNYQVRRVADLPRIVAEAFRVATTGRKGPVVVDLPKSVTQEQVTELTDDQVHLTSYQAKRPLDQAAMDEMLLALRQASKPVILAGGGIGAAQASTELRKFSKDFQLPVVASLLGLGDMPTDEPLFLGMGGMHGTYTANMALTECDFLLCIGARFDDRLATAPKQFAPNAKIAHIDIDPAELGKVIAADYPIVADAKVALEYCLAQPMKPAHDQTWLQLLKQRKAAHPYSYQESSTELKPQRVIELVGRLTKGDATVVTDVGQHQMWTAQFYPFSRPQQLITSGGLGTMGFGLPAAIGAAFATPDKTVVLFVGDGGLQMTSEELDVLAAYDLNVKVILLNNGTLGMVRQWQDLFYEKRRSQTVFDHQPDFMKLAAAYGLRHLKVTSPVTVAAELERAFSSPHAMLIEADIPALEQVFPMIAPGKSNDQMIGVK</sequence>
<gene>
    <name evidence="18" type="ORF">AYR53_01705</name>
</gene>
<evidence type="ECO:0000256" key="7">
    <source>
        <dbReference type="ARBA" id="ARBA00022679"/>
    </source>
</evidence>
<comment type="catalytic activity">
    <reaction evidence="13 14">
        <text>2 pyruvate + H(+) = (2S)-2-acetolactate + CO2</text>
        <dbReference type="Rhea" id="RHEA:25249"/>
        <dbReference type="ChEBI" id="CHEBI:15361"/>
        <dbReference type="ChEBI" id="CHEBI:15378"/>
        <dbReference type="ChEBI" id="CHEBI:16526"/>
        <dbReference type="ChEBI" id="CHEBI:58476"/>
        <dbReference type="EC" id="2.2.1.6"/>
    </reaction>
</comment>
<evidence type="ECO:0000256" key="12">
    <source>
        <dbReference type="ARBA" id="ARBA00023304"/>
    </source>
</evidence>
<keyword evidence="6" id="KW-0285">Flavoprotein</keyword>
<dbReference type="Gene3D" id="3.40.50.1220">
    <property type="entry name" value="TPP-binding domain"/>
    <property type="match status" value="1"/>
</dbReference>
<dbReference type="GO" id="GO:0050660">
    <property type="term" value="F:flavin adenine dinucleotide binding"/>
    <property type="evidence" value="ECO:0007669"/>
    <property type="project" value="InterPro"/>
</dbReference>